<dbReference type="GO" id="GO:0006508">
    <property type="term" value="P:proteolysis"/>
    <property type="evidence" value="ECO:0007669"/>
    <property type="project" value="UniProtKB-KW"/>
</dbReference>
<comment type="catalytic activity">
    <reaction evidence="9">
        <text>Release of signal peptides from bacterial membrane prolipoproteins. Hydrolyzes -Xaa-Yaa-Zaa-|-(S,diacylglyceryl)Cys-, in which Xaa is hydrophobic (preferably Leu), and Yaa (Ala or Ser) and Zaa (Gly or Ala) have small, neutral side chains.</text>
        <dbReference type="EC" id="3.4.23.36"/>
    </reaction>
</comment>
<evidence type="ECO:0000256" key="1">
    <source>
        <dbReference type="ARBA" id="ARBA00006139"/>
    </source>
</evidence>
<feature type="active site" evidence="9">
    <location>
        <position position="131"/>
    </location>
</feature>
<comment type="function">
    <text evidence="9">This protein specifically catalyzes the removal of signal peptides from prolipoproteins.</text>
</comment>
<dbReference type="HAMAP" id="MF_00161">
    <property type="entry name" value="LspA"/>
    <property type="match status" value="1"/>
</dbReference>
<keyword evidence="3 9" id="KW-0645">Protease</keyword>
<keyword evidence="12" id="KW-1185">Reference proteome</keyword>
<evidence type="ECO:0000256" key="4">
    <source>
        <dbReference type="ARBA" id="ARBA00022692"/>
    </source>
</evidence>
<dbReference type="EMBL" id="CP010904">
    <property type="protein sequence ID" value="AKJ64128.1"/>
    <property type="molecule type" value="Genomic_DNA"/>
</dbReference>
<reference evidence="11 12" key="2">
    <citation type="journal article" date="2016" name="ISME J.">
        <title>Characterization of the first cultured representative of Verrucomicrobia subdivision 5 indicates the proposal of a novel phylum.</title>
        <authorList>
            <person name="Spring S."/>
            <person name="Bunk B."/>
            <person name="Sproer C."/>
            <person name="Schumann P."/>
            <person name="Rohde M."/>
            <person name="Tindall B.J."/>
            <person name="Klenk H.P."/>
        </authorList>
    </citation>
    <scope>NUCLEOTIDE SEQUENCE [LARGE SCALE GENOMIC DNA]</scope>
    <source>
        <strain evidence="11 12">L21-Fru-AB</strain>
    </source>
</reference>
<keyword evidence="5 9" id="KW-0064">Aspartyl protease</keyword>
<reference evidence="12" key="1">
    <citation type="submission" date="2015-02" db="EMBL/GenBank/DDBJ databases">
        <title>Description and complete genome sequence of the first cultured representative of the subdivision 5 of the Verrucomicrobia phylum.</title>
        <authorList>
            <person name="Spring S."/>
            <person name="Bunk B."/>
            <person name="Sproer C."/>
            <person name="Klenk H.-P."/>
        </authorList>
    </citation>
    <scope>NUCLEOTIDE SEQUENCE [LARGE SCALE GENOMIC DNA]</scope>
    <source>
        <strain evidence="12">L21-Fru-AB</strain>
    </source>
</reference>
<keyword evidence="4 9" id="KW-0812">Transmembrane</keyword>
<proteinExistence type="inferred from homology"/>
<dbReference type="STRING" id="1307763.L21SP4_00865"/>
<evidence type="ECO:0000256" key="7">
    <source>
        <dbReference type="ARBA" id="ARBA00022989"/>
    </source>
</evidence>
<dbReference type="AlphaFoldDB" id="A0A0G3ECT7"/>
<dbReference type="NCBIfam" id="TIGR00077">
    <property type="entry name" value="lspA"/>
    <property type="match status" value="1"/>
</dbReference>
<dbReference type="KEGG" id="vbl:L21SP4_00865"/>
<dbReference type="Proteomes" id="UP000035268">
    <property type="component" value="Chromosome"/>
</dbReference>
<sequence length="164" mass="17600">MTVMLSLGSVIAALDQWTKHLVRLSLEYGDRVVVIPGLFNLVHLRNTGAAWGMLSGQNALLIVFAILILLALLFFHHTLLADTAGRSIILGLLLGGVAGNLIDRVHLGWVTDFIDLHLGGLGHWPSFNIADASICTAVGLYALVMILQARRGEPDAKAESDPEG</sequence>
<dbReference type="PANTHER" id="PTHR33695">
    <property type="entry name" value="LIPOPROTEIN SIGNAL PEPTIDASE"/>
    <property type="match status" value="1"/>
</dbReference>
<keyword evidence="2 9" id="KW-1003">Cell membrane</keyword>
<organism evidence="11 12">
    <name type="scientific">Kiritimatiella glycovorans</name>
    <dbReference type="NCBI Taxonomy" id="1307763"/>
    <lineage>
        <taxon>Bacteria</taxon>
        <taxon>Pseudomonadati</taxon>
        <taxon>Kiritimatiellota</taxon>
        <taxon>Kiritimatiellia</taxon>
        <taxon>Kiritimatiellales</taxon>
        <taxon>Kiritimatiellaceae</taxon>
        <taxon>Kiritimatiella</taxon>
    </lineage>
</organism>
<keyword evidence="7 9" id="KW-1133">Transmembrane helix</keyword>
<name>A0A0G3ECT7_9BACT</name>
<comment type="subcellular location">
    <subcellularLocation>
        <location evidence="9">Cell membrane</location>
        <topology evidence="9">Multi-pass membrane protein</topology>
    </subcellularLocation>
</comment>
<evidence type="ECO:0000256" key="3">
    <source>
        <dbReference type="ARBA" id="ARBA00022670"/>
    </source>
</evidence>
<dbReference type="GO" id="GO:0004190">
    <property type="term" value="F:aspartic-type endopeptidase activity"/>
    <property type="evidence" value="ECO:0007669"/>
    <property type="project" value="UniProtKB-UniRule"/>
</dbReference>
<comment type="similarity">
    <text evidence="1 9 10">Belongs to the peptidase A8 family.</text>
</comment>
<dbReference type="GO" id="GO:0005886">
    <property type="term" value="C:plasma membrane"/>
    <property type="evidence" value="ECO:0007669"/>
    <property type="project" value="UniProtKB-SubCell"/>
</dbReference>
<evidence type="ECO:0000256" key="6">
    <source>
        <dbReference type="ARBA" id="ARBA00022801"/>
    </source>
</evidence>
<feature type="transmembrane region" description="Helical" evidence="9">
    <location>
        <begin position="87"/>
        <end position="107"/>
    </location>
</feature>
<evidence type="ECO:0000256" key="2">
    <source>
        <dbReference type="ARBA" id="ARBA00022475"/>
    </source>
</evidence>
<dbReference type="PANTHER" id="PTHR33695:SF1">
    <property type="entry name" value="LIPOPROTEIN SIGNAL PEPTIDASE"/>
    <property type="match status" value="1"/>
</dbReference>
<comment type="caution">
    <text evidence="9">Lacks conserved residue(s) required for the propagation of feature annotation.</text>
</comment>
<gene>
    <name evidence="9 11" type="primary">lspA</name>
    <name evidence="11" type="ORF">L21SP4_00865</name>
</gene>
<feature type="transmembrane region" description="Helical" evidence="9">
    <location>
        <begin position="49"/>
        <end position="75"/>
    </location>
</feature>
<evidence type="ECO:0000256" key="8">
    <source>
        <dbReference type="ARBA" id="ARBA00023136"/>
    </source>
</evidence>
<evidence type="ECO:0000256" key="5">
    <source>
        <dbReference type="ARBA" id="ARBA00022750"/>
    </source>
</evidence>
<evidence type="ECO:0000313" key="11">
    <source>
        <dbReference type="EMBL" id="AKJ64128.1"/>
    </source>
</evidence>
<keyword evidence="11" id="KW-0449">Lipoprotein</keyword>
<dbReference type="PRINTS" id="PR00781">
    <property type="entry name" value="LIPOSIGPTASE"/>
</dbReference>
<keyword evidence="6 9" id="KW-0378">Hydrolase</keyword>
<comment type="pathway">
    <text evidence="9">Protein modification; lipoprotein biosynthesis (signal peptide cleavage).</text>
</comment>
<accession>A0A0G3ECT7</accession>
<dbReference type="InterPro" id="IPR001872">
    <property type="entry name" value="Peptidase_A8"/>
</dbReference>
<dbReference type="EC" id="3.4.23.36" evidence="9"/>
<dbReference type="Pfam" id="PF01252">
    <property type="entry name" value="Peptidase_A8"/>
    <property type="match status" value="1"/>
</dbReference>
<keyword evidence="8 9" id="KW-0472">Membrane</keyword>
<protein>
    <recommendedName>
        <fullName evidence="9">Lipoprotein signal peptidase</fullName>
        <ecNumber evidence="9">3.4.23.36</ecNumber>
    </recommendedName>
    <alternativeName>
        <fullName evidence="9">Prolipoprotein signal peptidase</fullName>
    </alternativeName>
    <alternativeName>
        <fullName evidence="9">Signal peptidase II</fullName>
        <shortName evidence="9">SPase II</shortName>
    </alternativeName>
</protein>
<evidence type="ECO:0000256" key="9">
    <source>
        <dbReference type="HAMAP-Rule" id="MF_00161"/>
    </source>
</evidence>
<feature type="active site" evidence="9">
    <location>
        <position position="112"/>
    </location>
</feature>
<evidence type="ECO:0000256" key="10">
    <source>
        <dbReference type="RuleBase" id="RU004181"/>
    </source>
</evidence>
<evidence type="ECO:0000313" key="12">
    <source>
        <dbReference type="Proteomes" id="UP000035268"/>
    </source>
</evidence>
<dbReference type="UniPathway" id="UPA00665"/>
<feature type="transmembrane region" description="Helical" evidence="9">
    <location>
        <begin position="127"/>
        <end position="147"/>
    </location>
</feature>